<evidence type="ECO:0000313" key="2">
    <source>
        <dbReference type="Proteomes" id="UP000517523"/>
    </source>
</evidence>
<dbReference type="RefSeq" id="WP_183580507.1">
    <property type="nucleotide sequence ID" value="NZ_JACHXJ010000001.1"/>
</dbReference>
<evidence type="ECO:0000313" key="1">
    <source>
        <dbReference type="EMBL" id="MBB3126766.1"/>
    </source>
</evidence>
<sequence>MTSEGTEVMLPRIFPETFFHGMTVEFTAGDSVSIYMAEGNKLAMGSELGGKTIFLEDAGLVKEFISFKVKPEE</sequence>
<organism evidence="1 2">
    <name type="scientific">Paenibacillus rhizosphaerae</name>
    <dbReference type="NCBI Taxonomy" id="297318"/>
    <lineage>
        <taxon>Bacteria</taxon>
        <taxon>Bacillati</taxon>
        <taxon>Bacillota</taxon>
        <taxon>Bacilli</taxon>
        <taxon>Bacillales</taxon>
        <taxon>Paenibacillaceae</taxon>
        <taxon>Paenibacillus</taxon>
    </lineage>
</organism>
<gene>
    <name evidence="1" type="ORF">FHS19_001420</name>
</gene>
<dbReference type="AlphaFoldDB" id="A0A839TIX7"/>
<dbReference type="EMBL" id="JACHXJ010000001">
    <property type="protein sequence ID" value="MBB3126766.1"/>
    <property type="molecule type" value="Genomic_DNA"/>
</dbReference>
<proteinExistence type="predicted"/>
<protein>
    <submittedName>
        <fullName evidence="1">Uncharacterized protein</fullName>
    </submittedName>
</protein>
<comment type="caution">
    <text evidence="1">The sequence shown here is derived from an EMBL/GenBank/DDBJ whole genome shotgun (WGS) entry which is preliminary data.</text>
</comment>
<accession>A0A839TIX7</accession>
<reference evidence="1 2" key="1">
    <citation type="submission" date="2020-08" db="EMBL/GenBank/DDBJ databases">
        <title>Genomic Encyclopedia of Type Strains, Phase III (KMG-III): the genomes of soil and plant-associated and newly described type strains.</title>
        <authorList>
            <person name="Whitman W."/>
        </authorList>
    </citation>
    <scope>NUCLEOTIDE SEQUENCE [LARGE SCALE GENOMIC DNA]</scope>
    <source>
        <strain evidence="1 2">CECT 5831</strain>
    </source>
</reference>
<name>A0A839TIX7_9BACL</name>
<dbReference type="Proteomes" id="UP000517523">
    <property type="component" value="Unassembled WGS sequence"/>
</dbReference>